<dbReference type="GO" id="GO:0004414">
    <property type="term" value="F:homoserine O-acetyltransferase activity"/>
    <property type="evidence" value="ECO:0007669"/>
    <property type="project" value="UniProtKB-EC"/>
</dbReference>
<evidence type="ECO:0000313" key="4">
    <source>
        <dbReference type="Proteomes" id="UP000234433"/>
    </source>
</evidence>
<evidence type="ECO:0000313" key="3">
    <source>
        <dbReference type="EMBL" id="SMY01559.1"/>
    </source>
</evidence>
<dbReference type="PIRSF" id="PIRSF000443">
    <property type="entry name" value="Homoser_Ac_trans"/>
    <property type="match status" value="1"/>
</dbReference>
<dbReference type="OrthoDB" id="9800754at2"/>
<dbReference type="Gene3D" id="3.40.50.1820">
    <property type="entry name" value="alpha/beta hydrolase"/>
    <property type="match status" value="1"/>
</dbReference>
<feature type="domain" description="AB hydrolase-1" evidence="2">
    <location>
        <begin position="64"/>
        <end position="163"/>
    </location>
</feature>
<sequence>MTSNYEIYELGDFELQSGMTVESAKLAYETFGELNAEKSNAIVYPTWYSGFIADNFWLVGEGMGLDPKKYFIIIPALFGNGESSSPSNTPKPRNGSRFPDCTFYDNVRAQHQLVTEHFGIEHLRLVLGWSMGAGQTYQWGVQYPDMMDGLIPFCGSPKTSPNNIVFLNSLEAALTADAAWHNGWYDQQPDVGLRAFARVCSGWGLSAQFYWDEAWRQLGYATLDDFLVGFWEGHFLQRDANNLLTMLWTWKHGDVGNTTGFGGDTNKALGAIKVPLIQMPAHEDRYFAPEEEKRAGEFIKGSEFREIPGVWGHFAGIGANPTDTEFIDRAVKEILGGSE</sequence>
<proteinExistence type="predicted"/>
<dbReference type="RefSeq" id="WP_101620649.1">
    <property type="nucleotide sequence ID" value="NZ_FXZD01000009.1"/>
</dbReference>
<evidence type="ECO:0000259" key="2">
    <source>
        <dbReference type="Pfam" id="PF00561"/>
    </source>
</evidence>
<dbReference type="EC" id="2.3.1.31" evidence="3"/>
<dbReference type="Pfam" id="PF00561">
    <property type="entry name" value="Abhydrolase_1"/>
    <property type="match status" value="1"/>
</dbReference>
<evidence type="ECO:0000256" key="1">
    <source>
        <dbReference type="PIRSR" id="PIRSR000443-1"/>
    </source>
</evidence>
<accession>A0A2H1KPJ6</accession>
<keyword evidence="3" id="KW-0808">Transferase</keyword>
<dbReference type="NCBIfam" id="NF005757">
    <property type="entry name" value="PRK07581.1"/>
    <property type="match status" value="1"/>
</dbReference>
<dbReference type="PANTHER" id="PTHR32268:SF15">
    <property type="entry name" value="HOMOSERINE ACETYLTRANSFERASE FAMILY PROTEIN (AFU_ORTHOLOGUE AFUA_1G15350)"/>
    <property type="match status" value="1"/>
</dbReference>
<dbReference type="PANTHER" id="PTHR32268">
    <property type="entry name" value="HOMOSERINE O-ACETYLTRANSFERASE"/>
    <property type="match status" value="1"/>
</dbReference>
<dbReference type="InterPro" id="IPR029058">
    <property type="entry name" value="AB_hydrolase_fold"/>
</dbReference>
<organism evidence="3 4">
    <name type="scientific">Brevibacterium antiquum CNRZ 918</name>
    <dbReference type="NCBI Taxonomy" id="1255637"/>
    <lineage>
        <taxon>Bacteria</taxon>
        <taxon>Bacillati</taxon>
        <taxon>Actinomycetota</taxon>
        <taxon>Actinomycetes</taxon>
        <taxon>Micrococcales</taxon>
        <taxon>Brevibacteriaceae</taxon>
        <taxon>Brevibacterium</taxon>
    </lineage>
</organism>
<dbReference type="Proteomes" id="UP000234433">
    <property type="component" value="Unassembled WGS sequence"/>
</dbReference>
<feature type="active site" evidence="1">
    <location>
        <position position="284"/>
    </location>
</feature>
<keyword evidence="3" id="KW-0012">Acyltransferase</keyword>
<protein>
    <submittedName>
        <fullName evidence="3">Homoserine O-acetyltransferase</fullName>
        <ecNumber evidence="3">2.3.1.31</ecNumber>
    </submittedName>
</protein>
<feature type="active site" description="Nucleophile" evidence="1">
    <location>
        <position position="130"/>
    </location>
</feature>
<gene>
    <name evidence="3" type="ORF">BANT918_02600</name>
</gene>
<dbReference type="SUPFAM" id="SSF53474">
    <property type="entry name" value="alpha/beta-Hydrolases"/>
    <property type="match status" value="1"/>
</dbReference>
<dbReference type="AlphaFoldDB" id="A0A2H1KPJ6"/>
<dbReference type="InterPro" id="IPR008220">
    <property type="entry name" value="HAT_MetX-like"/>
</dbReference>
<dbReference type="InterPro" id="IPR000073">
    <property type="entry name" value="AB_hydrolase_1"/>
</dbReference>
<reference evidence="3 4" key="1">
    <citation type="submission" date="2017-03" db="EMBL/GenBank/DDBJ databases">
        <authorList>
            <person name="Afonso C.L."/>
            <person name="Miller P.J."/>
            <person name="Scott M.A."/>
            <person name="Spackman E."/>
            <person name="Goraichik I."/>
            <person name="Dimitrov K.M."/>
            <person name="Suarez D.L."/>
            <person name="Swayne D.E."/>
        </authorList>
    </citation>
    <scope>NUCLEOTIDE SEQUENCE [LARGE SCALE GENOMIC DNA]</scope>
    <source>
        <strain evidence="3 4">CNRZ 918</strain>
    </source>
</reference>
<feature type="active site" evidence="1">
    <location>
        <position position="313"/>
    </location>
</feature>
<name>A0A2H1KPJ6_9MICO</name>
<dbReference type="EMBL" id="FXZD01000009">
    <property type="protein sequence ID" value="SMY01559.1"/>
    <property type="molecule type" value="Genomic_DNA"/>
</dbReference>